<keyword evidence="2" id="KW-1185">Reference proteome</keyword>
<protein>
    <submittedName>
        <fullName evidence="1">Uncharacterized protein</fullName>
    </submittedName>
</protein>
<accession>A0A9K3HZF9</accession>
<sequence>MCGDQCSILVRCKYLRGIKLAVEKKITCGSCTHDFQTLGYTVWKVILLEVLPMLLDYQLERLVFCHFTIENSVKSYCMFKA</sequence>
<dbReference type="AlphaFoldDB" id="A0A9K3HZF9"/>
<proteinExistence type="predicted"/>
<dbReference type="Proteomes" id="UP000215914">
    <property type="component" value="Unassembled WGS sequence"/>
</dbReference>
<organism evidence="1 2">
    <name type="scientific">Helianthus annuus</name>
    <name type="common">Common sunflower</name>
    <dbReference type="NCBI Taxonomy" id="4232"/>
    <lineage>
        <taxon>Eukaryota</taxon>
        <taxon>Viridiplantae</taxon>
        <taxon>Streptophyta</taxon>
        <taxon>Embryophyta</taxon>
        <taxon>Tracheophyta</taxon>
        <taxon>Spermatophyta</taxon>
        <taxon>Magnoliopsida</taxon>
        <taxon>eudicotyledons</taxon>
        <taxon>Gunneridae</taxon>
        <taxon>Pentapetalae</taxon>
        <taxon>asterids</taxon>
        <taxon>campanulids</taxon>
        <taxon>Asterales</taxon>
        <taxon>Asteraceae</taxon>
        <taxon>Asteroideae</taxon>
        <taxon>Heliantheae alliance</taxon>
        <taxon>Heliantheae</taxon>
        <taxon>Helianthus</taxon>
    </lineage>
</organism>
<dbReference type="Gramene" id="mRNA:HanXRQr2_Chr10g0449911">
    <property type="protein sequence ID" value="mRNA:HanXRQr2_Chr10g0449911"/>
    <property type="gene ID" value="HanXRQr2_Chr10g0449911"/>
</dbReference>
<reference evidence="1" key="2">
    <citation type="submission" date="2020-06" db="EMBL/GenBank/DDBJ databases">
        <title>Helianthus annuus Genome sequencing and assembly Release 2.</title>
        <authorList>
            <person name="Gouzy J."/>
            <person name="Langlade N."/>
            <person name="Munos S."/>
        </authorList>
    </citation>
    <scope>NUCLEOTIDE SEQUENCE</scope>
    <source>
        <tissue evidence="1">Leaves</tissue>
    </source>
</reference>
<comment type="caution">
    <text evidence="1">The sequence shown here is derived from an EMBL/GenBank/DDBJ whole genome shotgun (WGS) entry which is preliminary data.</text>
</comment>
<reference evidence="1" key="1">
    <citation type="journal article" date="2017" name="Nature">
        <title>The sunflower genome provides insights into oil metabolism, flowering and Asterid evolution.</title>
        <authorList>
            <person name="Badouin H."/>
            <person name="Gouzy J."/>
            <person name="Grassa C.J."/>
            <person name="Murat F."/>
            <person name="Staton S.E."/>
            <person name="Cottret L."/>
            <person name="Lelandais-Briere C."/>
            <person name="Owens G.L."/>
            <person name="Carrere S."/>
            <person name="Mayjonade B."/>
            <person name="Legrand L."/>
            <person name="Gill N."/>
            <person name="Kane N.C."/>
            <person name="Bowers J.E."/>
            <person name="Hubner S."/>
            <person name="Bellec A."/>
            <person name="Berard A."/>
            <person name="Berges H."/>
            <person name="Blanchet N."/>
            <person name="Boniface M.C."/>
            <person name="Brunel D."/>
            <person name="Catrice O."/>
            <person name="Chaidir N."/>
            <person name="Claudel C."/>
            <person name="Donnadieu C."/>
            <person name="Faraut T."/>
            <person name="Fievet G."/>
            <person name="Helmstetter N."/>
            <person name="King M."/>
            <person name="Knapp S.J."/>
            <person name="Lai Z."/>
            <person name="Le Paslier M.C."/>
            <person name="Lippi Y."/>
            <person name="Lorenzon L."/>
            <person name="Mandel J.R."/>
            <person name="Marage G."/>
            <person name="Marchand G."/>
            <person name="Marquand E."/>
            <person name="Bret-Mestries E."/>
            <person name="Morien E."/>
            <person name="Nambeesan S."/>
            <person name="Nguyen T."/>
            <person name="Pegot-Espagnet P."/>
            <person name="Pouilly N."/>
            <person name="Raftis F."/>
            <person name="Sallet E."/>
            <person name="Schiex T."/>
            <person name="Thomas J."/>
            <person name="Vandecasteele C."/>
            <person name="Vares D."/>
            <person name="Vear F."/>
            <person name="Vautrin S."/>
            <person name="Crespi M."/>
            <person name="Mangin B."/>
            <person name="Burke J.M."/>
            <person name="Salse J."/>
            <person name="Munos S."/>
            <person name="Vincourt P."/>
            <person name="Rieseberg L.H."/>
            <person name="Langlade N.B."/>
        </authorList>
    </citation>
    <scope>NUCLEOTIDE SEQUENCE</scope>
    <source>
        <tissue evidence="1">Leaves</tissue>
    </source>
</reference>
<evidence type="ECO:0000313" key="2">
    <source>
        <dbReference type="Proteomes" id="UP000215914"/>
    </source>
</evidence>
<evidence type="ECO:0000313" key="1">
    <source>
        <dbReference type="EMBL" id="KAF5787182.1"/>
    </source>
</evidence>
<gene>
    <name evidence="1" type="ORF">HanXRQr2_Chr10g0449911</name>
</gene>
<name>A0A9K3HZF9_HELAN</name>
<dbReference type="EMBL" id="MNCJ02000325">
    <property type="protein sequence ID" value="KAF5787182.1"/>
    <property type="molecule type" value="Genomic_DNA"/>
</dbReference>